<dbReference type="InterPro" id="IPR045357">
    <property type="entry name" value="Aminopeptidase_N-like_N"/>
</dbReference>
<comment type="subcellular location">
    <subcellularLocation>
        <location evidence="3">Cell membrane</location>
        <topology evidence="3">Lipid-anchor</topology>
        <topology evidence="3">GPI-anchor</topology>
    </subcellularLocation>
    <subcellularLocation>
        <location evidence="2">Cell membrane</location>
        <topology evidence="2">Single-pass type II membrane protein</topology>
    </subcellularLocation>
</comment>
<evidence type="ECO:0000256" key="24">
    <source>
        <dbReference type="PIRSR" id="PIRSR634016-4"/>
    </source>
</evidence>
<dbReference type="PRINTS" id="PR00756">
    <property type="entry name" value="ALADIPTASE"/>
</dbReference>
<evidence type="ECO:0000256" key="4">
    <source>
        <dbReference type="ARBA" id="ARBA00010136"/>
    </source>
</evidence>
<dbReference type="GO" id="GO:0006508">
    <property type="term" value="P:proteolysis"/>
    <property type="evidence" value="ECO:0007669"/>
    <property type="project" value="UniProtKB-KW"/>
</dbReference>
<comment type="catalytic activity">
    <reaction evidence="1">
        <text>Release of N-terminal glutamate (and to a lesser extent aspartate) from a peptide.</text>
        <dbReference type="EC" id="3.4.11.7"/>
    </reaction>
</comment>
<evidence type="ECO:0000259" key="27">
    <source>
        <dbReference type="Pfam" id="PF11838"/>
    </source>
</evidence>
<evidence type="ECO:0000256" key="21">
    <source>
        <dbReference type="ARBA" id="ARBA00023288"/>
    </source>
</evidence>
<evidence type="ECO:0000259" key="28">
    <source>
        <dbReference type="Pfam" id="PF17900"/>
    </source>
</evidence>
<dbReference type="Pfam" id="PF11838">
    <property type="entry name" value="ERAP1_C"/>
    <property type="match status" value="1"/>
</dbReference>
<dbReference type="FunFam" id="1.25.50.20:FF:000001">
    <property type="entry name" value="Aminopeptidase"/>
    <property type="match status" value="1"/>
</dbReference>
<keyword evidence="16" id="KW-1133">Transmembrane helix</keyword>
<evidence type="ECO:0000256" key="8">
    <source>
        <dbReference type="ARBA" id="ARBA00022622"/>
    </source>
</evidence>
<evidence type="ECO:0000256" key="16">
    <source>
        <dbReference type="ARBA" id="ARBA00022989"/>
    </source>
</evidence>
<feature type="binding site" evidence="23">
    <location>
        <position position="409"/>
    </location>
    <ligand>
        <name>Zn(2+)</name>
        <dbReference type="ChEBI" id="CHEBI:29105"/>
        <note>catalytic</note>
    </ligand>
</feature>
<accession>A0A5N4AXJ3</accession>
<dbReference type="InParanoid" id="A0A5N4AXJ3"/>
<evidence type="ECO:0000256" key="7">
    <source>
        <dbReference type="ARBA" id="ARBA00022475"/>
    </source>
</evidence>
<dbReference type="GO" id="GO:0042277">
    <property type="term" value="F:peptide binding"/>
    <property type="evidence" value="ECO:0007669"/>
    <property type="project" value="TreeGrafter"/>
</dbReference>
<name>A0A5N4AXJ3_PHOPY</name>
<dbReference type="FunFam" id="2.60.40.1730:FF:000012">
    <property type="entry name" value="Aminopeptidase N"/>
    <property type="match status" value="1"/>
</dbReference>
<keyword evidence="11 23" id="KW-0479">Metal-binding</keyword>
<feature type="domain" description="ERAP1-like C-terminal" evidence="27">
    <location>
        <begin position="613"/>
        <end position="932"/>
    </location>
</feature>
<evidence type="ECO:0000256" key="13">
    <source>
        <dbReference type="ARBA" id="ARBA00022833"/>
    </source>
</evidence>
<dbReference type="InterPro" id="IPR034016">
    <property type="entry name" value="M1_APN-typ"/>
</dbReference>
<evidence type="ECO:0000256" key="22">
    <source>
        <dbReference type="PIRSR" id="PIRSR634016-1"/>
    </source>
</evidence>
<dbReference type="GO" id="GO:0008270">
    <property type="term" value="F:zinc ion binding"/>
    <property type="evidence" value="ECO:0007669"/>
    <property type="project" value="UniProtKB-UniRule"/>
</dbReference>
<feature type="binding site" evidence="23">
    <location>
        <position position="390"/>
    </location>
    <ligand>
        <name>Zn(2+)</name>
        <dbReference type="ChEBI" id="CHEBI:29105"/>
        <note>catalytic</note>
    </ligand>
</feature>
<evidence type="ECO:0000256" key="5">
    <source>
        <dbReference type="ARBA" id="ARBA00011748"/>
    </source>
</evidence>
<feature type="domain" description="Peptidase M1 membrane alanine aminopeptidase" evidence="26">
    <location>
        <begin position="314"/>
        <end position="533"/>
    </location>
</feature>
<keyword evidence="19" id="KW-1015">Disulfide bond</keyword>
<dbReference type="InterPro" id="IPR014782">
    <property type="entry name" value="Peptidase_M1_dom"/>
</dbReference>
<reference evidence="29 30" key="1">
    <citation type="journal article" date="2018" name="Elife">
        <title>Firefly genomes illuminate parallel origins of bioluminescence in beetles.</title>
        <authorList>
            <person name="Fallon T.R."/>
            <person name="Lower S.E."/>
            <person name="Chang C.H."/>
            <person name="Bessho-Uehara M."/>
            <person name="Martin G.J."/>
            <person name="Bewick A.J."/>
            <person name="Behringer M."/>
            <person name="Debat H.J."/>
            <person name="Wong I."/>
            <person name="Day J.C."/>
            <person name="Suvorov A."/>
            <person name="Silva C.J."/>
            <person name="Stanger-Hall K.F."/>
            <person name="Hall D.W."/>
            <person name="Schmitz R.J."/>
            <person name="Nelson D.R."/>
            <person name="Lewis S.M."/>
            <person name="Shigenobu S."/>
            <person name="Bybee S.M."/>
            <person name="Larracuente A.M."/>
            <person name="Oba Y."/>
            <person name="Weng J.K."/>
        </authorList>
    </citation>
    <scope>NUCLEOTIDE SEQUENCE [LARGE SCALE GENOMIC DNA]</scope>
    <source>
        <strain evidence="29">1611_PpyrPB1</strain>
        <tissue evidence="29">Whole body</tissue>
    </source>
</reference>
<keyword evidence="8" id="KW-0336">GPI-anchor</keyword>
<keyword evidence="21" id="KW-0449">Lipoprotein</keyword>
<keyword evidence="20" id="KW-0325">Glycoprotein</keyword>
<keyword evidence="14" id="KW-0106">Calcium</keyword>
<evidence type="ECO:0000256" key="2">
    <source>
        <dbReference type="ARBA" id="ARBA00004401"/>
    </source>
</evidence>
<evidence type="ECO:0000256" key="20">
    <source>
        <dbReference type="ARBA" id="ARBA00023180"/>
    </source>
</evidence>
<keyword evidence="18" id="KW-0472">Membrane</keyword>
<dbReference type="Gene3D" id="2.60.40.1910">
    <property type="match status" value="1"/>
</dbReference>
<dbReference type="Gene3D" id="1.10.390.10">
    <property type="entry name" value="Neutral Protease Domain 2"/>
    <property type="match status" value="1"/>
</dbReference>
<keyword evidence="6 25" id="KW-0031">Aminopeptidase</keyword>
<dbReference type="Gene3D" id="1.25.50.20">
    <property type="match status" value="1"/>
</dbReference>
<dbReference type="InterPro" id="IPR024571">
    <property type="entry name" value="ERAP1-like_C_dom"/>
</dbReference>
<dbReference type="OrthoDB" id="510539at2759"/>
<evidence type="ECO:0000256" key="9">
    <source>
        <dbReference type="ARBA" id="ARBA00022670"/>
    </source>
</evidence>
<dbReference type="CDD" id="cd09601">
    <property type="entry name" value="M1_APN-Q_like"/>
    <property type="match status" value="1"/>
</dbReference>
<dbReference type="EC" id="3.4.11.-" evidence="25"/>
<evidence type="ECO:0000313" key="29">
    <source>
        <dbReference type="EMBL" id="KAB0802037.1"/>
    </source>
</evidence>
<evidence type="ECO:0000256" key="25">
    <source>
        <dbReference type="RuleBase" id="RU364040"/>
    </source>
</evidence>
<dbReference type="GO" id="GO:0005737">
    <property type="term" value="C:cytoplasm"/>
    <property type="evidence" value="ECO:0007669"/>
    <property type="project" value="TreeGrafter"/>
</dbReference>
<evidence type="ECO:0000256" key="18">
    <source>
        <dbReference type="ARBA" id="ARBA00023136"/>
    </source>
</evidence>
<feature type="active site" description="Proton acceptor" evidence="22">
    <location>
        <position position="387"/>
    </location>
</feature>
<evidence type="ECO:0000256" key="19">
    <source>
        <dbReference type="ARBA" id="ARBA00023157"/>
    </source>
</evidence>
<evidence type="ECO:0000259" key="26">
    <source>
        <dbReference type="Pfam" id="PF01433"/>
    </source>
</evidence>
<evidence type="ECO:0000256" key="6">
    <source>
        <dbReference type="ARBA" id="ARBA00022438"/>
    </source>
</evidence>
<evidence type="ECO:0000256" key="23">
    <source>
        <dbReference type="PIRSR" id="PIRSR634016-3"/>
    </source>
</evidence>
<evidence type="ECO:0000256" key="14">
    <source>
        <dbReference type="ARBA" id="ARBA00022837"/>
    </source>
</evidence>
<keyword evidence="12 25" id="KW-0378">Hydrolase</keyword>
<evidence type="ECO:0000256" key="11">
    <source>
        <dbReference type="ARBA" id="ARBA00022723"/>
    </source>
</evidence>
<proteinExistence type="inferred from homology"/>
<dbReference type="InterPro" id="IPR001930">
    <property type="entry name" value="Peptidase_M1"/>
</dbReference>
<evidence type="ECO:0000256" key="3">
    <source>
        <dbReference type="ARBA" id="ARBA00004609"/>
    </source>
</evidence>
<dbReference type="InterPro" id="IPR042097">
    <property type="entry name" value="Aminopeptidase_N-like_N_sf"/>
</dbReference>
<comment type="caution">
    <text evidence="29">The sequence shown here is derived from an EMBL/GenBank/DDBJ whole genome shotgun (WGS) entry which is preliminary data.</text>
</comment>
<evidence type="ECO:0000256" key="10">
    <source>
        <dbReference type="ARBA" id="ARBA00022692"/>
    </source>
</evidence>
<dbReference type="SUPFAM" id="SSF63737">
    <property type="entry name" value="Leukotriene A4 hydrolase N-terminal domain"/>
    <property type="match status" value="1"/>
</dbReference>
<keyword evidence="10" id="KW-0812">Transmembrane</keyword>
<dbReference type="Pfam" id="PF01433">
    <property type="entry name" value="Peptidase_M1"/>
    <property type="match status" value="1"/>
</dbReference>
<dbReference type="FunFam" id="1.10.390.10:FF:000016">
    <property type="entry name" value="Glutamyl aminopeptidase"/>
    <property type="match status" value="1"/>
</dbReference>
<dbReference type="PANTHER" id="PTHR11533:SF276">
    <property type="entry name" value="GLUTAMYL AMINOPEPTIDASE"/>
    <property type="match status" value="1"/>
</dbReference>
<comment type="similarity">
    <text evidence="4 25">Belongs to the peptidase M1 family.</text>
</comment>
<comment type="cofactor">
    <cofactor evidence="23 25">
        <name>Zn(2+)</name>
        <dbReference type="ChEBI" id="CHEBI:29105"/>
    </cofactor>
    <text evidence="23 25">Binds 1 zinc ion per subunit.</text>
</comment>
<dbReference type="GO" id="GO:0043171">
    <property type="term" value="P:peptide catabolic process"/>
    <property type="evidence" value="ECO:0007669"/>
    <property type="project" value="TreeGrafter"/>
</dbReference>
<dbReference type="AlphaFoldDB" id="A0A5N4AXJ3"/>
<sequence>MNLIVRHLSLASTNKYLCRLLRKSTCVKKKPLLNRPNSFHKNPCTALIVSTSVLSVQKSTLISELKRCENETGELTTMPPTPIDPEGYRLPSHIKPDSYNLSLSPNLKDGTFKGEVDIKVNVREDSSEMRIHSKGLTIKSVSIDGKSANFTENTAYEVLIIKLRQGMISKGLRDVRIVYEGDMKNRIVGLYASSYPGKDGSKIPIATSKFEPTYARQAFPCFDEPNMKAKYTVNILRPNVDNYIALSNMPQKGETPTENGVMVHFAESKYMSTYLSCFIVCDFISNNGVIKSEGGELIPLRVFSTPAQINKTAFALDVGSSVMEYFIKYFGIPYPLPKLDLIAIPDFISGAMEHWGLVTFRETALLFDNKISSAKNMQRVASVIAHELAHSWFGNLVTMNWWNDLWLNEGFASYIQFKGVNFRFKDWQMMDQFLIDTLHSVMSTDATPASHPIVKTVETPDQITEIFDAITYNKGASVLRMLDHAISEKVFQKGVTNYLLAHKWGNAVTQDLWDELQKLVPETTNITDIMSTWTVQMGYPIVTVNENNDTYVLTQKRFLKDYSKPGNVSSIYGYKWSIPITYITDKGISQTNTIWFKHDQSNLKIKKPEGIRWIKFNHNQVGYYRVNYSPAYWNVLAKNIKDMTISDKTHLIEESFSIAESGDLSYSIPLELTKYLENETNYIPWSVASSKLGGLKKYLVDTLDFPHYSRYMLNLVEPAYVALGWNEKPEDSHLTRRARVIILNFACENGHAECLKVAKTKFLSWLNDPANNPLSQNLRGIIYYHGLKNAGQEEWFKLLELLKKEIDANEKLNMLHALAGVKEAWLLHHLIQLGTIEGQNQVIRGQDYFTVLQSIAENPIGTALVWNYVRENWPYLVKRFTLNDRFLGRLIPEITKTFTTKIKLDEMESFFAIYPNAGAGTAAREQALATVNNNIKWISKNRDDVVKWMRQQNSASHES</sequence>
<dbReference type="InterPro" id="IPR027268">
    <property type="entry name" value="Peptidase_M4/M1_CTD_sf"/>
</dbReference>
<feature type="site" description="Transition state stabilizer" evidence="24">
    <location>
        <position position="472"/>
    </location>
</feature>
<protein>
    <recommendedName>
        <fullName evidence="25">Aminopeptidase</fullName>
        <ecNumber evidence="25">3.4.11.-</ecNumber>
    </recommendedName>
</protein>
<keyword evidence="9 25" id="KW-0645">Protease</keyword>
<dbReference type="GO" id="GO:0070006">
    <property type="term" value="F:metalloaminopeptidase activity"/>
    <property type="evidence" value="ECO:0007669"/>
    <property type="project" value="TreeGrafter"/>
</dbReference>
<comment type="subunit">
    <text evidence="5">Homodimer; disulfide-linked.</text>
</comment>
<dbReference type="Gene3D" id="2.60.40.1730">
    <property type="entry name" value="tricorn interacting facor f3 domain"/>
    <property type="match status" value="1"/>
</dbReference>
<organism evidence="29 30">
    <name type="scientific">Photinus pyralis</name>
    <name type="common">Common eastern firefly</name>
    <name type="synonym">Lampyris pyralis</name>
    <dbReference type="NCBI Taxonomy" id="7054"/>
    <lineage>
        <taxon>Eukaryota</taxon>
        <taxon>Metazoa</taxon>
        <taxon>Ecdysozoa</taxon>
        <taxon>Arthropoda</taxon>
        <taxon>Hexapoda</taxon>
        <taxon>Insecta</taxon>
        <taxon>Pterygota</taxon>
        <taxon>Neoptera</taxon>
        <taxon>Endopterygota</taxon>
        <taxon>Coleoptera</taxon>
        <taxon>Polyphaga</taxon>
        <taxon>Elateriformia</taxon>
        <taxon>Elateroidea</taxon>
        <taxon>Lampyridae</taxon>
        <taxon>Lampyrinae</taxon>
        <taxon>Photinus</taxon>
    </lineage>
</organism>
<keyword evidence="17 25" id="KW-0482">Metalloprotease</keyword>
<dbReference type="GO" id="GO:0004230">
    <property type="term" value="F:glutamyl aminopeptidase activity"/>
    <property type="evidence" value="ECO:0007669"/>
    <property type="project" value="UniProtKB-EC"/>
</dbReference>
<keyword evidence="15" id="KW-0735">Signal-anchor</keyword>
<feature type="binding site" evidence="23">
    <location>
        <position position="386"/>
    </location>
    <ligand>
        <name>Zn(2+)</name>
        <dbReference type="ChEBI" id="CHEBI:29105"/>
        <note>catalytic</note>
    </ligand>
</feature>
<dbReference type="Proteomes" id="UP000327044">
    <property type="component" value="Unassembled WGS sequence"/>
</dbReference>
<gene>
    <name evidence="29" type="ORF">PPYR_04223</name>
</gene>
<evidence type="ECO:0000256" key="12">
    <source>
        <dbReference type="ARBA" id="ARBA00022801"/>
    </source>
</evidence>
<dbReference type="SUPFAM" id="SSF55486">
    <property type="entry name" value="Metalloproteases ('zincins'), catalytic domain"/>
    <property type="match status" value="1"/>
</dbReference>
<dbReference type="EMBL" id="VVIM01000002">
    <property type="protein sequence ID" value="KAB0802037.1"/>
    <property type="molecule type" value="Genomic_DNA"/>
</dbReference>
<dbReference type="GO" id="GO:0005615">
    <property type="term" value="C:extracellular space"/>
    <property type="evidence" value="ECO:0007669"/>
    <property type="project" value="TreeGrafter"/>
</dbReference>
<evidence type="ECO:0000256" key="15">
    <source>
        <dbReference type="ARBA" id="ARBA00022968"/>
    </source>
</evidence>
<dbReference type="FunCoup" id="A0A5N4AXJ3">
    <property type="interactions" value="649"/>
</dbReference>
<dbReference type="Pfam" id="PF17900">
    <property type="entry name" value="Peptidase_M1_N"/>
    <property type="match status" value="1"/>
</dbReference>
<evidence type="ECO:0000256" key="17">
    <source>
        <dbReference type="ARBA" id="ARBA00023049"/>
    </source>
</evidence>
<keyword evidence="13 23" id="KW-0862">Zinc</keyword>
<dbReference type="GO" id="GO:0098552">
    <property type="term" value="C:side of membrane"/>
    <property type="evidence" value="ECO:0007669"/>
    <property type="project" value="UniProtKB-KW"/>
</dbReference>
<dbReference type="PANTHER" id="PTHR11533">
    <property type="entry name" value="PROTEASE M1 ZINC METALLOPROTEASE"/>
    <property type="match status" value="1"/>
</dbReference>
<keyword evidence="7" id="KW-1003">Cell membrane</keyword>
<dbReference type="InterPro" id="IPR050344">
    <property type="entry name" value="Peptidase_M1_aminopeptidases"/>
</dbReference>
<evidence type="ECO:0000313" key="30">
    <source>
        <dbReference type="Proteomes" id="UP000327044"/>
    </source>
</evidence>
<evidence type="ECO:0000256" key="1">
    <source>
        <dbReference type="ARBA" id="ARBA00001703"/>
    </source>
</evidence>
<dbReference type="FunFam" id="2.60.40.1910:FF:000003">
    <property type="entry name" value="Aminopeptidase"/>
    <property type="match status" value="1"/>
</dbReference>
<dbReference type="GO" id="GO:0005886">
    <property type="term" value="C:plasma membrane"/>
    <property type="evidence" value="ECO:0007669"/>
    <property type="project" value="UniProtKB-SubCell"/>
</dbReference>
<feature type="domain" description="Aminopeptidase N-like N-terminal" evidence="28">
    <location>
        <begin position="95"/>
        <end position="275"/>
    </location>
</feature>
<keyword evidence="30" id="KW-1185">Reference proteome</keyword>